<organism evidence="3">
    <name type="scientific">marine sediment metagenome</name>
    <dbReference type="NCBI Taxonomy" id="412755"/>
    <lineage>
        <taxon>unclassified sequences</taxon>
        <taxon>metagenomes</taxon>
        <taxon>ecological metagenomes</taxon>
    </lineage>
</organism>
<accession>X1CF56</accession>
<evidence type="ECO:0000313" key="3">
    <source>
        <dbReference type="EMBL" id="GAH06941.1"/>
    </source>
</evidence>
<evidence type="ECO:0000256" key="1">
    <source>
        <dbReference type="SAM" id="MobiDB-lite"/>
    </source>
</evidence>
<gene>
    <name evidence="3" type="ORF">S01H4_59224</name>
</gene>
<feature type="domain" description="Nuclease associated modular" evidence="2">
    <location>
        <begin position="1"/>
        <end position="15"/>
    </location>
</feature>
<reference evidence="3" key="1">
    <citation type="journal article" date="2014" name="Front. Microbiol.">
        <title>High frequency of phylogenetically diverse reductive dehalogenase-homologous genes in deep subseafloor sedimentary metagenomes.</title>
        <authorList>
            <person name="Kawai M."/>
            <person name="Futagami T."/>
            <person name="Toyoda A."/>
            <person name="Takaki Y."/>
            <person name="Nishi S."/>
            <person name="Hori S."/>
            <person name="Arai W."/>
            <person name="Tsubouchi T."/>
            <person name="Morono Y."/>
            <person name="Uchiyama I."/>
            <person name="Ito T."/>
            <person name="Fujiyama A."/>
            <person name="Inagaki F."/>
            <person name="Takami H."/>
        </authorList>
    </citation>
    <scope>NUCLEOTIDE SEQUENCE</scope>
    <source>
        <strain evidence="3">Expedition CK06-06</strain>
    </source>
</reference>
<proteinExistence type="predicted"/>
<dbReference type="AlphaFoldDB" id="X1CF56"/>
<comment type="caution">
    <text evidence="3">The sequence shown here is derived from an EMBL/GenBank/DDBJ whole genome shotgun (WGS) entry which is preliminary data.</text>
</comment>
<evidence type="ECO:0000259" key="2">
    <source>
        <dbReference type="Pfam" id="PF07460"/>
    </source>
</evidence>
<dbReference type="GO" id="GO:0003677">
    <property type="term" value="F:DNA binding"/>
    <property type="evidence" value="ECO:0007669"/>
    <property type="project" value="InterPro"/>
</dbReference>
<feature type="non-terminal residue" evidence="3">
    <location>
        <position position="142"/>
    </location>
</feature>
<protein>
    <recommendedName>
        <fullName evidence="2">Nuclease associated modular domain-containing protein</fullName>
    </recommendedName>
</protein>
<name>X1CF56_9ZZZZ</name>
<dbReference type="InterPro" id="IPR003611">
    <property type="entry name" value="NUMOD3"/>
</dbReference>
<sequence length="142" mass="16496">MWGKEHSKTTKDKISAKHLNKHISKEHRKNISNTSKSKEIHVGKDNPMYGKTGKDCPNWKGGSSKEPYCFEFTDDLKDYIKERDGYTCQNPFCKGNCGILCVHHIDYNKKNCFKENLLTIGNSCNSQANFNRKWWKAVYKEV</sequence>
<dbReference type="EMBL" id="BART01034701">
    <property type="protein sequence ID" value="GAH06941.1"/>
    <property type="molecule type" value="Genomic_DNA"/>
</dbReference>
<feature type="region of interest" description="Disordered" evidence="1">
    <location>
        <begin position="23"/>
        <end position="49"/>
    </location>
</feature>
<dbReference type="Pfam" id="PF07460">
    <property type="entry name" value="NUMOD3"/>
    <property type="match status" value="1"/>
</dbReference>